<protein>
    <submittedName>
        <fullName evidence="3">Uncharacterized protein LOC101496602 isoform X2</fullName>
    </submittedName>
</protein>
<sequence>MTTPPQILMKPPTPIPIRISISSPLSLNPRIITRCWKLITMQPRILFALITFVSLSLRFSKWHPDKQKDQDSATSRFQEINEAYHVLSDPVKRREYDINGMRYVYDYNIIDYLDRYKGLILTCNGLGLKHSIW</sequence>
<dbReference type="AlphaFoldDB" id="A0A1S2XJT4"/>
<organism evidence="2 3">
    <name type="scientific">Cicer arietinum</name>
    <name type="common">Chickpea</name>
    <name type="synonym">Garbanzo</name>
    <dbReference type="NCBI Taxonomy" id="3827"/>
    <lineage>
        <taxon>Eukaryota</taxon>
        <taxon>Viridiplantae</taxon>
        <taxon>Streptophyta</taxon>
        <taxon>Embryophyta</taxon>
        <taxon>Tracheophyta</taxon>
        <taxon>Spermatophyta</taxon>
        <taxon>Magnoliopsida</taxon>
        <taxon>eudicotyledons</taxon>
        <taxon>Gunneridae</taxon>
        <taxon>Pentapetalae</taxon>
        <taxon>rosids</taxon>
        <taxon>fabids</taxon>
        <taxon>Fabales</taxon>
        <taxon>Fabaceae</taxon>
        <taxon>Papilionoideae</taxon>
        <taxon>50 kb inversion clade</taxon>
        <taxon>NPAAA clade</taxon>
        <taxon>Hologalegina</taxon>
        <taxon>IRL clade</taxon>
        <taxon>Cicereae</taxon>
        <taxon>Cicer</taxon>
    </lineage>
</organism>
<keyword evidence="2" id="KW-1185">Reference proteome</keyword>
<proteinExistence type="predicted"/>
<dbReference type="GO" id="GO:0005737">
    <property type="term" value="C:cytoplasm"/>
    <property type="evidence" value="ECO:0007669"/>
    <property type="project" value="TreeGrafter"/>
</dbReference>
<dbReference type="InterPro" id="IPR036869">
    <property type="entry name" value="J_dom_sf"/>
</dbReference>
<evidence type="ECO:0000313" key="3">
    <source>
        <dbReference type="RefSeq" id="XP_004490426.1"/>
    </source>
</evidence>
<dbReference type="PRINTS" id="PR00625">
    <property type="entry name" value="JDOMAIN"/>
</dbReference>
<dbReference type="InterPro" id="IPR001623">
    <property type="entry name" value="DnaJ_domain"/>
</dbReference>
<dbReference type="PANTHER" id="PTHR45504">
    <property type="entry name" value="CHAPERONE DNAJ-DOMAIN SUPERFAMILY PROTEIN"/>
    <property type="match status" value="1"/>
</dbReference>
<reference evidence="3" key="2">
    <citation type="submission" date="2025-08" db="UniProtKB">
        <authorList>
            <consortium name="RefSeq"/>
        </authorList>
    </citation>
    <scope>IDENTIFICATION</scope>
    <source>
        <tissue evidence="3">Etiolated seedlings</tissue>
    </source>
</reference>
<dbReference type="CDD" id="cd06257">
    <property type="entry name" value="DnaJ"/>
    <property type="match status" value="1"/>
</dbReference>
<dbReference type="SUPFAM" id="SSF46565">
    <property type="entry name" value="Chaperone J-domain"/>
    <property type="match status" value="1"/>
</dbReference>
<dbReference type="Gene3D" id="1.10.287.110">
    <property type="entry name" value="DnaJ domain"/>
    <property type="match status" value="1"/>
</dbReference>
<dbReference type="PROSITE" id="PS50076">
    <property type="entry name" value="DNAJ_2"/>
    <property type="match status" value="1"/>
</dbReference>
<dbReference type="Pfam" id="PF00226">
    <property type="entry name" value="DnaJ"/>
    <property type="match status" value="1"/>
</dbReference>
<dbReference type="GO" id="GO:0005634">
    <property type="term" value="C:nucleus"/>
    <property type="evidence" value="ECO:0007669"/>
    <property type="project" value="TreeGrafter"/>
</dbReference>
<evidence type="ECO:0000313" key="2">
    <source>
        <dbReference type="Proteomes" id="UP000087171"/>
    </source>
</evidence>
<dbReference type="Proteomes" id="UP000087171">
    <property type="component" value="Chromosome Ca2"/>
</dbReference>
<gene>
    <name evidence="3" type="primary">LOC101496602</name>
</gene>
<dbReference type="PANTHER" id="PTHR45504:SF3">
    <property type="entry name" value="CHAPERONE DNAJ-DOMAIN SUPERFAMILY PROTEIN"/>
    <property type="match status" value="1"/>
</dbReference>
<reference evidence="2" key="1">
    <citation type="journal article" date="2013" name="Nat. Biotechnol.">
        <title>Draft genome sequence of chickpea (Cicer arietinum) provides a resource for trait improvement.</title>
        <authorList>
            <person name="Varshney R.K."/>
            <person name="Song C."/>
            <person name="Saxena R.K."/>
            <person name="Azam S."/>
            <person name="Yu S."/>
            <person name="Sharpe A.G."/>
            <person name="Cannon S."/>
            <person name="Baek J."/>
            <person name="Rosen B.D."/>
            <person name="Tar'an B."/>
            <person name="Millan T."/>
            <person name="Zhang X."/>
            <person name="Ramsay L.D."/>
            <person name="Iwata A."/>
            <person name="Wang Y."/>
            <person name="Nelson W."/>
            <person name="Farmer A.D."/>
            <person name="Gaur P.M."/>
            <person name="Soderlund C."/>
            <person name="Penmetsa R.V."/>
            <person name="Xu C."/>
            <person name="Bharti A.K."/>
            <person name="He W."/>
            <person name="Winter P."/>
            <person name="Zhao S."/>
            <person name="Hane J.K."/>
            <person name="Carrasquilla-Garcia N."/>
            <person name="Condie J.A."/>
            <person name="Upadhyaya H.D."/>
            <person name="Luo M.C."/>
            <person name="Thudi M."/>
            <person name="Gowda C.L."/>
            <person name="Singh N.P."/>
            <person name="Lichtenzveig J."/>
            <person name="Gali K.K."/>
            <person name="Rubio J."/>
            <person name="Nadarajan N."/>
            <person name="Dolezel J."/>
            <person name="Bansal K.C."/>
            <person name="Xu X."/>
            <person name="Edwards D."/>
            <person name="Zhang G."/>
            <person name="Kahl G."/>
            <person name="Gil J."/>
            <person name="Singh K.B."/>
            <person name="Datta S.K."/>
            <person name="Jackson S.A."/>
            <person name="Wang J."/>
            <person name="Cook D.R."/>
        </authorList>
    </citation>
    <scope>NUCLEOTIDE SEQUENCE [LARGE SCALE GENOMIC DNA]</scope>
    <source>
        <strain evidence="2">cv. CDC Frontier</strain>
    </source>
</reference>
<feature type="domain" description="J" evidence="1">
    <location>
        <begin position="34"/>
        <end position="100"/>
    </location>
</feature>
<name>A0A1S2XJT4_CICAR</name>
<dbReference type="RefSeq" id="XP_004490426.1">
    <property type="nucleotide sequence ID" value="XM_004490369.3"/>
</dbReference>
<accession>A0A1S2XJT4</accession>
<evidence type="ECO:0000259" key="1">
    <source>
        <dbReference type="PROSITE" id="PS50076"/>
    </source>
</evidence>
<dbReference type="OrthoDB" id="10250354at2759"/>